<protein>
    <submittedName>
        <fullName evidence="2">Uncharacterized protein</fullName>
    </submittedName>
</protein>
<reference evidence="2 3" key="1">
    <citation type="journal article" date="2014" name="Nature">
        <title>An environmental bacterial taxon with a large and distinct metabolic repertoire.</title>
        <authorList>
            <person name="Wilson M.C."/>
            <person name="Mori T."/>
            <person name="Ruckert C."/>
            <person name="Uria A.R."/>
            <person name="Helf M.J."/>
            <person name="Takada K."/>
            <person name="Gernert C."/>
            <person name="Steffens U.A."/>
            <person name="Heycke N."/>
            <person name="Schmitt S."/>
            <person name="Rinke C."/>
            <person name="Helfrich E.J."/>
            <person name="Brachmann A.O."/>
            <person name="Gurgui C."/>
            <person name="Wakimoto T."/>
            <person name="Kracht M."/>
            <person name="Crusemann M."/>
            <person name="Hentschel U."/>
            <person name="Abe I."/>
            <person name="Matsunaga S."/>
            <person name="Kalinowski J."/>
            <person name="Takeyama H."/>
            <person name="Piel J."/>
        </authorList>
    </citation>
    <scope>NUCLEOTIDE SEQUENCE [LARGE SCALE GENOMIC DNA]</scope>
    <source>
        <strain evidence="3">TSY2</strain>
    </source>
</reference>
<name>W4MCL5_9BACT</name>
<comment type="caution">
    <text evidence="2">The sequence shown here is derived from an EMBL/GenBank/DDBJ whole genome shotgun (WGS) entry which is preliminary data.</text>
</comment>
<keyword evidence="3" id="KW-1185">Reference proteome</keyword>
<organism evidence="2 3">
    <name type="scientific">Candidatus Entotheonella gemina</name>
    <dbReference type="NCBI Taxonomy" id="1429439"/>
    <lineage>
        <taxon>Bacteria</taxon>
        <taxon>Pseudomonadati</taxon>
        <taxon>Nitrospinota/Tectimicrobiota group</taxon>
        <taxon>Candidatus Tectimicrobiota</taxon>
        <taxon>Candidatus Entotheonellia</taxon>
        <taxon>Candidatus Entotheonellales</taxon>
        <taxon>Candidatus Entotheonellaceae</taxon>
        <taxon>Candidatus Entotheonella</taxon>
    </lineage>
</organism>
<sequence length="137" mass="14925">MSEPTALVVVAIIALDENDLADIPEDLEELSAYELGMRRRVGRAVPSPVLICVDSQDELKELMDGIEGMDVTLDLMTDDRTKPKPETLDDLWAVLPSAPTSPPVDTPNPDDPFRILPDGPLAPPADPPEDDNPFNIL</sequence>
<proteinExistence type="predicted"/>
<dbReference type="Proteomes" id="UP000019140">
    <property type="component" value="Unassembled WGS sequence"/>
</dbReference>
<evidence type="ECO:0000313" key="3">
    <source>
        <dbReference type="Proteomes" id="UP000019140"/>
    </source>
</evidence>
<dbReference type="AlphaFoldDB" id="W4MCL5"/>
<evidence type="ECO:0000313" key="2">
    <source>
        <dbReference type="EMBL" id="ETX07948.1"/>
    </source>
</evidence>
<dbReference type="EMBL" id="AZHX01000334">
    <property type="protein sequence ID" value="ETX07948.1"/>
    <property type="molecule type" value="Genomic_DNA"/>
</dbReference>
<evidence type="ECO:0000256" key="1">
    <source>
        <dbReference type="SAM" id="MobiDB-lite"/>
    </source>
</evidence>
<feature type="compositionally biased region" description="Pro residues" evidence="1">
    <location>
        <begin position="99"/>
        <end position="110"/>
    </location>
</feature>
<gene>
    <name evidence="2" type="ORF">ETSY2_08250</name>
</gene>
<dbReference type="HOGENOM" id="CLU_1861540_0_0_7"/>
<feature type="region of interest" description="Disordered" evidence="1">
    <location>
        <begin position="95"/>
        <end position="137"/>
    </location>
</feature>
<feature type="compositionally biased region" description="Acidic residues" evidence="1">
    <location>
        <begin position="127"/>
        <end position="137"/>
    </location>
</feature>
<accession>W4MCL5</accession>